<proteinExistence type="predicted"/>
<evidence type="ECO:0000259" key="3">
    <source>
        <dbReference type="Pfam" id="PF10756"/>
    </source>
</evidence>
<name>A0A9X2VNX7_9PSEU</name>
<gene>
    <name evidence="4" type="ORF">NZH93_25220</name>
</gene>
<accession>A0A9X2VNX7</accession>
<reference evidence="4" key="1">
    <citation type="submission" date="2022-08" db="EMBL/GenBank/DDBJ databases">
        <authorList>
            <person name="Tistechok S."/>
            <person name="Samborskyy M."/>
            <person name="Roman I."/>
        </authorList>
    </citation>
    <scope>NUCLEOTIDE SEQUENCE</scope>
    <source>
        <strain evidence="4">DSM 103496</strain>
    </source>
</reference>
<evidence type="ECO:0000313" key="5">
    <source>
        <dbReference type="Proteomes" id="UP001141259"/>
    </source>
</evidence>
<dbReference type="RefSeq" id="WP_259625663.1">
    <property type="nucleotide sequence ID" value="NZ_JANYMP010000012.1"/>
</dbReference>
<sequence>MLHVSGPESPARLTGATMADVDKLVFRIPAVALLASGVGLICVTPVAFAVPGLQVLYALPLAFAVWVVRLRTTVTAERIVARGLFGSRTVAWDDVKAVKLSEKSWLSVVLTDDKLVKLPAVRMMHLPALSAVSGGRITVPTAKAEEPADDEEPVAAVEPVDAPVEPVEEAVATDDADRERAERP</sequence>
<dbReference type="Proteomes" id="UP001141259">
    <property type="component" value="Unassembled WGS sequence"/>
</dbReference>
<dbReference type="AlphaFoldDB" id="A0A9X2VNX7"/>
<evidence type="ECO:0000256" key="2">
    <source>
        <dbReference type="SAM" id="Phobius"/>
    </source>
</evidence>
<protein>
    <submittedName>
        <fullName evidence="4">PH domain-containing protein</fullName>
    </submittedName>
</protein>
<dbReference type="InterPro" id="IPR019692">
    <property type="entry name" value="CFP-6_PH"/>
</dbReference>
<feature type="region of interest" description="Disordered" evidence="1">
    <location>
        <begin position="141"/>
        <end position="184"/>
    </location>
</feature>
<keyword evidence="2" id="KW-0812">Transmembrane</keyword>
<feature type="compositionally biased region" description="Basic and acidic residues" evidence="1">
    <location>
        <begin position="175"/>
        <end position="184"/>
    </location>
</feature>
<evidence type="ECO:0000256" key="1">
    <source>
        <dbReference type="SAM" id="MobiDB-lite"/>
    </source>
</evidence>
<feature type="compositionally biased region" description="Low complexity" evidence="1">
    <location>
        <begin position="154"/>
        <end position="165"/>
    </location>
</feature>
<keyword evidence="2" id="KW-1133">Transmembrane helix</keyword>
<feature type="domain" description="Low molecular weight protein antigen 6 PH" evidence="3">
    <location>
        <begin position="69"/>
        <end position="137"/>
    </location>
</feature>
<feature type="transmembrane region" description="Helical" evidence="2">
    <location>
        <begin position="54"/>
        <end position="72"/>
    </location>
</feature>
<keyword evidence="2" id="KW-0472">Membrane</keyword>
<comment type="caution">
    <text evidence="4">The sequence shown here is derived from an EMBL/GenBank/DDBJ whole genome shotgun (WGS) entry which is preliminary data.</text>
</comment>
<organism evidence="4 5">
    <name type="scientific">Umezawaea endophytica</name>
    <dbReference type="NCBI Taxonomy" id="1654476"/>
    <lineage>
        <taxon>Bacteria</taxon>
        <taxon>Bacillati</taxon>
        <taxon>Actinomycetota</taxon>
        <taxon>Actinomycetes</taxon>
        <taxon>Pseudonocardiales</taxon>
        <taxon>Pseudonocardiaceae</taxon>
        <taxon>Umezawaea</taxon>
    </lineage>
</organism>
<dbReference type="EMBL" id="JANYMP010000012">
    <property type="protein sequence ID" value="MCS7480171.1"/>
    <property type="molecule type" value="Genomic_DNA"/>
</dbReference>
<evidence type="ECO:0000313" key="4">
    <source>
        <dbReference type="EMBL" id="MCS7480171.1"/>
    </source>
</evidence>
<dbReference type="Pfam" id="PF10756">
    <property type="entry name" value="bPH_6"/>
    <property type="match status" value="1"/>
</dbReference>
<keyword evidence="5" id="KW-1185">Reference proteome</keyword>